<dbReference type="SUPFAM" id="SSF52374">
    <property type="entry name" value="Nucleotidylyl transferase"/>
    <property type="match status" value="1"/>
</dbReference>
<organism evidence="11 12">
    <name type="scientific">Rosa chinensis</name>
    <name type="common">China rose</name>
    <dbReference type="NCBI Taxonomy" id="74649"/>
    <lineage>
        <taxon>Eukaryota</taxon>
        <taxon>Viridiplantae</taxon>
        <taxon>Streptophyta</taxon>
        <taxon>Embryophyta</taxon>
        <taxon>Tracheophyta</taxon>
        <taxon>Spermatophyta</taxon>
        <taxon>Magnoliopsida</taxon>
        <taxon>eudicotyledons</taxon>
        <taxon>Gunneridae</taxon>
        <taxon>Pentapetalae</taxon>
        <taxon>rosids</taxon>
        <taxon>fabids</taxon>
        <taxon>Rosales</taxon>
        <taxon>Rosaceae</taxon>
        <taxon>Rosoideae</taxon>
        <taxon>Rosoideae incertae sedis</taxon>
        <taxon>Rosa</taxon>
    </lineage>
</organism>
<keyword evidence="4 11" id="KW-0436">Ligase</keyword>
<comment type="similarity">
    <text evidence="1">Belongs to the class-I aminoacyl-tRNA synthetase family.</text>
</comment>
<dbReference type="GO" id="GO:0004832">
    <property type="term" value="F:valine-tRNA ligase activity"/>
    <property type="evidence" value="ECO:0007669"/>
    <property type="project" value="UniProtKB-EC"/>
</dbReference>
<proteinExistence type="inferred from homology"/>
<name>A0A2P6PCA1_ROSCH</name>
<dbReference type="InterPro" id="IPR002300">
    <property type="entry name" value="aa-tRNA-synth_Ia"/>
</dbReference>
<evidence type="ECO:0000256" key="4">
    <source>
        <dbReference type="ARBA" id="ARBA00022598"/>
    </source>
</evidence>
<evidence type="ECO:0000256" key="9">
    <source>
        <dbReference type="ARBA" id="ARBA00029936"/>
    </source>
</evidence>
<dbReference type="GO" id="GO:0006438">
    <property type="term" value="P:valyl-tRNA aminoacylation"/>
    <property type="evidence" value="ECO:0007669"/>
    <property type="project" value="InterPro"/>
</dbReference>
<dbReference type="STRING" id="74649.A0A2P6PCA1"/>
<keyword evidence="12" id="KW-1185">Reference proteome</keyword>
<dbReference type="EMBL" id="PDCK01000045">
    <property type="protein sequence ID" value="PRQ19550.1"/>
    <property type="molecule type" value="Genomic_DNA"/>
</dbReference>
<protein>
    <recommendedName>
        <fullName evidence="2">valine--tRNA ligase</fullName>
        <ecNumber evidence="2">6.1.1.9</ecNumber>
    </recommendedName>
    <alternativeName>
        <fullName evidence="9">Valyl-tRNA synthetase</fullName>
    </alternativeName>
</protein>
<evidence type="ECO:0000256" key="7">
    <source>
        <dbReference type="ARBA" id="ARBA00022917"/>
    </source>
</evidence>
<evidence type="ECO:0000256" key="6">
    <source>
        <dbReference type="ARBA" id="ARBA00022840"/>
    </source>
</evidence>
<dbReference type="GO" id="GO:0005829">
    <property type="term" value="C:cytosol"/>
    <property type="evidence" value="ECO:0007669"/>
    <property type="project" value="TreeGrafter"/>
</dbReference>
<dbReference type="Gene3D" id="3.40.50.620">
    <property type="entry name" value="HUPs"/>
    <property type="match status" value="1"/>
</dbReference>
<dbReference type="PANTHER" id="PTHR11946:SF109">
    <property type="entry name" value="VALINE--TRNA LIGASE"/>
    <property type="match status" value="1"/>
</dbReference>
<evidence type="ECO:0000256" key="8">
    <source>
        <dbReference type="ARBA" id="ARBA00023146"/>
    </source>
</evidence>
<dbReference type="PRINTS" id="PR00986">
    <property type="entry name" value="TRNASYNTHVAL"/>
</dbReference>
<evidence type="ECO:0000259" key="10">
    <source>
        <dbReference type="Pfam" id="PF00133"/>
    </source>
</evidence>
<feature type="domain" description="Aminoacyl-tRNA synthetase class Ia" evidence="10">
    <location>
        <begin position="35"/>
        <end position="310"/>
    </location>
</feature>
<keyword evidence="5" id="KW-0547">Nucleotide-binding</keyword>
<evidence type="ECO:0000256" key="1">
    <source>
        <dbReference type="ARBA" id="ARBA00005594"/>
    </source>
</evidence>
<dbReference type="Gene3D" id="1.10.730.10">
    <property type="entry name" value="Isoleucyl-tRNA Synthetase, Domain 1"/>
    <property type="match status" value="1"/>
</dbReference>
<accession>A0A2P6PCA1</accession>
<keyword evidence="6" id="KW-0067">ATP-binding</keyword>
<dbReference type="PANTHER" id="PTHR11946">
    <property type="entry name" value="VALYL-TRNA SYNTHETASES"/>
    <property type="match status" value="1"/>
</dbReference>
<gene>
    <name evidence="11" type="ORF">RchiOBHm_Chr7g0218401</name>
</gene>
<dbReference type="FunFam" id="3.40.50.620:FF:000078">
    <property type="entry name" value="Valine--tRNA ligase, mitochondrial"/>
    <property type="match status" value="1"/>
</dbReference>
<dbReference type="Proteomes" id="UP000238479">
    <property type="component" value="Chromosome 7"/>
</dbReference>
<reference evidence="11 12" key="1">
    <citation type="journal article" date="2018" name="Nat. Genet.">
        <title>The Rosa genome provides new insights in the design of modern roses.</title>
        <authorList>
            <person name="Bendahmane M."/>
        </authorList>
    </citation>
    <scope>NUCLEOTIDE SEQUENCE [LARGE SCALE GENOMIC DNA]</scope>
    <source>
        <strain evidence="12">cv. Old Blush</strain>
    </source>
</reference>
<evidence type="ECO:0000256" key="2">
    <source>
        <dbReference type="ARBA" id="ARBA00013169"/>
    </source>
</evidence>
<keyword evidence="7" id="KW-0648">Protein biosynthesis</keyword>
<dbReference type="InterPro" id="IPR014729">
    <property type="entry name" value="Rossmann-like_a/b/a_fold"/>
</dbReference>
<sequence>MPRFRAQEAVTDSLKKSGLFKETKTNEMCLRICSRSKDVVEPMIKPQWYVQCSDMGNEALNALAVMKIGSWRLSQASILLIGRVNLWLHNIRDWCVSRQLWWGHRVPAWYVVFEGDNNEEFGRFFERWVVARSEEEAQALADQKYEGKKFRLEQDSDVLDRWFSSGLFPLSVLGWPDDTKDFRTFYPNSVVETVHDILFFWVARMVMLGIILGGNVPFRKVYLHPMVRDAHGRKMSKGLGNVIDLVDIINGITLECLHDRLLEGNLDRKELDKVREGQLKDFPDGIAECGADALRFSLISYTAQTDKINLVIQRVVVTVSGVTNFGMQYGLL</sequence>
<keyword evidence="3" id="KW-0963">Cytoplasm</keyword>
<evidence type="ECO:0000313" key="12">
    <source>
        <dbReference type="Proteomes" id="UP000238479"/>
    </source>
</evidence>
<dbReference type="InterPro" id="IPR002303">
    <property type="entry name" value="Valyl-tRNA_ligase"/>
</dbReference>
<dbReference type="Gramene" id="PRQ19550">
    <property type="protein sequence ID" value="PRQ19550"/>
    <property type="gene ID" value="RchiOBHm_Chr7g0218401"/>
</dbReference>
<evidence type="ECO:0000256" key="3">
    <source>
        <dbReference type="ARBA" id="ARBA00022490"/>
    </source>
</evidence>
<evidence type="ECO:0000256" key="5">
    <source>
        <dbReference type="ARBA" id="ARBA00022741"/>
    </source>
</evidence>
<dbReference type="AlphaFoldDB" id="A0A2P6PCA1"/>
<dbReference type="EC" id="6.1.1.9" evidence="2"/>
<dbReference type="Pfam" id="PF00133">
    <property type="entry name" value="tRNA-synt_1"/>
    <property type="match status" value="1"/>
</dbReference>
<dbReference type="GO" id="GO:0005524">
    <property type="term" value="F:ATP binding"/>
    <property type="evidence" value="ECO:0007669"/>
    <property type="project" value="UniProtKB-KW"/>
</dbReference>
<dbReference type="OMA" id="FETGWGI"/>
<evidence type="ECO:0000313" key="11">
    <source>
        <dbReference type="EMBL" id="PRQ19550.1"/>
    </source>
</evidence>
<comment type="caution">
    <text evidence="11">The sequence shown here is derived from an EMBL/GenBank/DDBJ whole genome shotgun (WGS) entry which is preliminary data.</text>
</comment>
<keyword evidence="8" id="KW-0030">Aminoacyl-tRNA synthetase</keyword>